<reference evidence="6 8" key="2">
    <citation type="journal article" date="2016" name="Front. Microbiol.">
        <title>Industrial Acetogenic Biocatalysts: A Comparative Metabolic and Genomic Analysis.</title>
        <authorList>
            <person name="Bengelsdorf F."/>
            <person name="Poehlein A."/>
            <person name="Sonja S."/>
            <person name="Erz C."/>
            <person name="Hummel T."/>
            <person name="Hoffmeister S."/>
            <person name="Daniel R."/>
            <person name="Durre P."/>
        </authorList>
    </citation>
    <scope>NUCLEOTIDE SEQUENCE [LARGE SCALE GENOMIC DNA]</scope>
    <source>
        <strain evidence="6 8">PTA-10522</strain>
    </source>
</reference>
<dbReference type="Proteomes" id="UP000093694">
    <property type="component" value="Unassembled WGS sequence"/>
</dbReference>
<dbReference type="GO" id="GO:0046872">
    <property type="term" value="F:metal ion binding"/>
    <property type="evidence" value="ECO:0007669"/>
    <property type="project" value="UniProtKB-KW"/>
</dbReference>
<gene>
    <name evidence="5" type="primary">queG_4</name>
    <name evidence="6" type="synonym">queG_6</name>
    <name evidence="6" type="ORF">CLCOS_41550</name>
    <name evidence="5" type="ORF">WX73_03573</name>
</gene>
<dbReference type="PANTHER" id="PTHR42827:SF1">
    <property type="entry name" value="IRON-SULFUR CLUSTER-BINDING PROTEIN"/>
    <property type="match status" value="1"/>
</dbReference>
<keyword evidence="5" id="KW-0560">Oxidoreductase</keyword>
<evidence type="ECO:0000256" key="1">
    <source>
        <dbReference type="ARBA" id="ARBA00022723"/>
    </source>
</evidence>
<dbReference type="PROSITE" id="PS00198">
    <property type="entry name" value="4FE4S_FER_1"/>
    <property type="match status" value="1"/>
</dbReference>
<dbReference type="InterPro" id="IPR017900">
    <property type="entry name" value="4Fe4S_Fe_S_CS"/>
</dbReference>
<evidence type="ECO:0000313" key="5">
    <source>
        <dbReference type="EMBL" id="OAA94003.1"/>
    </source>
</evidence>
<evidence type="ECO:0000256" key="2">
    <source>
        <dbReference type="ARBA" id="ARBA00023004"/>
    </source>
</evidence>
<organism evidence="5 7">
    <name type="scientific">Clostridium coskatii</name>
    <dbReference type="NCBI Taxonomy" id="1705578"/>
    <lineage>
        <taxon>Bacteria</taxon>
        <taxon>Bacillati</taxon>
        <taxon>Bacillota</taxon>
        <taxon>Clostridia</taxon>
        <taxon>Eubacteriales</taxon>
        <taxon>Clostridiaceae</taxon>
        <taxon>Clostridium</taxon>
    </lineage>
</organism>
<evidence type="ECO:0000313" key="7">
    <source>
        <dbReference type="Proteomes" id="UP000077384"/>
    </source>
</evidence>
<dbReference type="InterPro" id="IPR017896">
    <property type="entry name" value="4Fe4S_Fe-S-bd"/>
</dbReference>
<dbReference type="Pfam" id="PF13484">
    <property type="entry name" value="Fer4_16"/>
    <property type="match status" value="1"/>
</dbReference>
<feature type="domain" description="4Fe-4S ferredoxin-type" evidence="4">
    <location>
        <begin position="160"/>
        <end position="189"/>
    </location>
</feature>
<evidence type="ECO:0000259" key="4">
    <source>
        <dbReference type="PROSITE" id="PS51379"/>
    </source>
</evidence>
<reference evidence="5 7" key="1">
    <citation type="journal article" date="2015" name="Biotechnol. Bioeng.">
        <title>Genome sequence and phenotypic characterization of Caulobacter segnis.</title>
        <authorList>
            <person name="Patel S."/>
            <person name="Fletcher B."/>
            <person name="Scott D.C."/>
            <person name="Ely B."/>
        </authorList>
    </citation>
    <scope>NUCLEOTIDE SEQUENCE [LARGE SCALE GENOMIC DNA]</scope>
    <source>
        <strain evidence="5 7">PS02</strain>
    </source>
</reference>
<accession>A0A166TRH2</accession>
<evidence type="ECO:0000313" key="8">
    <source>
        <dbReference type="Proteomes" id="UP000093694"/>
    </source>
</evidence>
<dbReference type="PROSITE" id="PS51379">
    <property type="entry name" value="4FE4S_FER_2"/>
    <property type="match status" value="1"/>
</dbReference>
<comment type="caution">
    <text evidence="5">The sequence shown here is derived from an EMBL/GenBank/DDBJ whole genome shotgun (WGS) entry which is preliminary data.</text>
</comment>
<proteinExistence type="predicted"/>
<dbReference type="Proteomes" id="UP000077384">
    <property type="component" value="Unassembled WGS sequence"/>
</dbReference>
<evidence type="ECO:0000313" key="6">
    <source>
        <dbReference type="EMBL" id="OBR90178.1"/>
    </source>
</evidence>
<dbReference type="SUPFAM" id="SSF54862">
    <property type="entry name" value="4Fe-4S ferredoxins"/>
    <property type="match status" value="1"/>
</dbReference>
<keyword evidence="8" id="KW-1185">Reference proteome</keyword>
<dbReference type="EMBL" id="LITQ01000008">
    <property type="protein sequence ID" value="OAA94003.1"/>
    <property type="molecule type" value="Genomic_DNA"/>
</dbReference>
<dbReference type="GO" id="GO:0051536">
    <property type="term" value="F:iron-sulfur cluster binding"/>
    <property type="evidence" value="ECO:0007669"/>
    <property type="project" value="UniProtKB-KW"/>
</dbReference>
<dbReference type="RefSeq" id="WP_063600427.1">
    <property type="nucleotide sequence ID" value="NZ_LITQ01000008.1"/>
</dbReference>
<dbReference type="EC" id="1.1.-.-" evidence="5"/>
<dbReference type="Gene3D" id="3.30.70.20">
    <property type="match status" value="1"/>
</dbReference>
<keyword evidence="3" id="KW-0411">Iron-sulfur</keyword>
<keyword evidence="2" id="KW-0408">Iron</keyword>
<protein>
    <submittedName>
        <fullName evidence="5">Epoxyqueuosine reductase</fullName>
        <ecNumber evidence="5">1.1.-.-</ecNumber>
    </submittedName>
</protein>
<dbReference type="EMBL" id="LROR01000104">
    <property type="protein sequence ID" value="OBR90178.1"/>
    <property type="molecule type" value="Genomic_DNA"/>
</dbReference>
<keyword evidence="1" id="KW-0479">Metal-binding</keyword>
<name>A0A166TRH2_9CLOT</name>
<dbReference type="PANTHER" id="PTHR42827">
    <property type="entry name" value="IRON-SULFUR CLUSTER-BINDING PROTEIN-RELATED"/>
    <property type="match status" value="1"/>
</dbReference>
<dbReference type="PATRIC" id="fig|1705578.3.peg.3563"/>
<sequence>MLEYNIQKILNNFMIDYYGVADISKYENELVKYGGSLVKSYPRAISLGIVFPSTIVDHLNDDSNNITKLEYENCYKTINARLDNIASIISSYIIRKGYKALPISAAERVNSDYINAAFSHKLAARLAGLGWIGKSCLLITPKHGPRVRWVSILTDLPLNPTGKEIEQKCGECMACVKICPQKAFYGKNYIEGEDREKRFDVKKCDSYFSEMEHNKQVPVCGMCVYICPYGRKNNK</sequence>
<dbReference type="AlphaFoldDB" id="A0A166TRH2"/>
<evidence type="ECO:0000256" key="3">
    <source>
        <dbReference type="ARBA" id="ARBA00023014"/>
    </source>
</evidence>
<dbReference type="GO" id="GO:0016491">
    <property type="term" value="F:oxidoreductase activity"/>
    <property type="evidence" value="ECO:0007669"/>
    <property type="project" value="UniProtKB-KW"/>
</dbReference>